<protein>
    <submittedName>
        <fullName evidence="3">Cytoplasmic dynein 2 heavy chain 1-like</fullName>
    </submittedName>
</protein>
<dbReference type="InterPro" id="IPR026983">
    <property type="entry name" value="DHC"/>
</dbReference>
<dbReference type="PANTHER" id="PTHR45703">
    <property type="entry name" value="DYNEIN HEAVY CHAIN"/>
    <property type="match status" value="1"/>
</dbReference>
<dbReference type="GeneID" id="111083040"/>
<keyword evidence="2" id="KW-1185">Reference proteome</keyword>
<evidence type="ECO:0000313" key="2">
    <source>
        <dbReference type="Proteomes" id="UP000694941"/>
    </source>
</evidence>
<dbReference type="Gene3D" id="1.20.1270.280">
    <property type="match status" value="1"/>
</dbReference>
<dbReference type="Proteomes" id="UP000694941">
    <property type="component" value="Unplaced"/>
</dbReference>
<organism evidence="2 3">
    <name type="scientific">Limulus polyphemus</name>
    <name type="common">Atlantic horseshoe crab</name>
    <dbReference type="NCBI Taxonomy" id="6850"/>
    <lineage>
        <taxon>Eukaryota</taxon>
        <taxon>Metazoa</taxon>
        <taxon>Ecdysozoa</taxon>
        <taxon>Arthropoda</taxon>
        <taxon>Chelicerata</taxon>
        <taxon>Merostomata</taxon>
        <taxon>Xiphosura</taxon>
        <taxon>Limulidae</taxon>
        <taxon>Limulus</taxon>
    </lineage>
</organism>
<accession>A0ABM1RUA2</accession>
<dbReference type="RefSeq" id="XP_022234957.1">
    <property type="nucleotide sequence ID" value="XM_022379249.1"/>
</dbReference>
<sequence>MKVAPPMENAGSELPVVTFVRLEHYNGIRLVQSIHASLAALSKVIRGTILLNKETRTLATSLLQHETPTQWQKKWEGPDDPLQYLRSVMSRALAIQKWLQKTESESLLQDTLDLSELFHPDTFLNALRQQSARKLNLKYQKHFYDKHYGKLNLKYQKHFYDKRYGKLNLKYQKHFYDKHYGKLNLKYQKHFYNPEVSKTLGIQASRQKET</sequence>
<dbReference type="PANTHER" id="PTHR45703:SF22">
    <property type="entry name" value="DYNEIN CYTOPLASMIC 2 HEAVY CHAIN 1"/>
    <property type="match status" value="1"/>
</dbReference>
<evidence type="ECO:0000313" key="3">
    <source>
        <dbReference type="RefSeq" id="XP_022234957.1"/>
    </source>
</evidence>
<name>A0ABM1RUA2_LIMPO</name>
<feature type="domain" description="Dynein heavy chain C-terminal" evidence="1">
    <location>
        <begin position="10"/>
        <end position="140"/>
    </location>
</feature>
<dbReference type="InterPro" id="IPR041228">
    <property type="entry name" value="Dynein_C"/>
</dbReference>
<gene>
    <name evidence="3" type="primary">LOC111083040</name>
</gene>
<evidence type="ECO:0000259" key="1">
    <source>
        <dbReference type="Pfam" id="PF18199"/>
    </source>
</evidence>
<dbReference type="Pfam" id="PF18199">
    <property type="entry name" value="Dynein_C"/>
    <property type="match status" value="1"/>
</dbReference>
<proteinExistence type="predicted"/>
<reference evidence="3" key="1">
    <citation type="submission" date="2025-08" db="UniProtKB">
        <authorList>
            <consortium name="RefSeq"/>
        </authorList>
    </citation>
    <scope>IDENTIFICATION</scope>
    <source>
        <tissue evidence="3">Muscle</tissue>
    </source>
</reference>